<proteinExistence type="predicted"/>
<organism evidence="7 8">
    <name type="scientific">Halalkaliarchaeum desulfuricum</name>
    <dbReference type="NCBI Taxonomy" id="2055893"/>
    <lineage>
        <taxon>Archaea</taxon>
        <taxon>Methanobacteriati</taxon>
        <taxon>Methanobacteriota</taxon>
        <taxon>Stenosarchaea group</taxon>
        <taxon>Halobacteria</taxon>
        <taxon>Halobacteriales</taxon>
        <taxon>Haloferacaceae</taxon>
        <taxon>Halalkaliarchaeum</taxon>
    </lineage>
</organism>
<dbReference type="InterPro" id="IPR001193">
    <property type="entry name" value="MBTPS2"/>
</dbReference>
<feature type="transmembrane region" description="Helical" evidence="5">
    <location>
        <begin position="474"/>
        <end position="495"/>
    </location>
</feature>
<dbReference type="GeneID" id="37877422"/>
<dbReference type="KEGG" id="hdf:AArcSl_1077"/>
<keyword evidence="7" id="KW-0378">Hydrolase</keyword>
<evidence type="ECO:0000256" key="4">
    <source>
        <dbReference type="ARBA" id="ARBA00023136"/>
    </source>
</evidence>
<feature type="transmembrane region" description="Helical" evidence="5">
    <location>
        <begin position="575"/>
        <end position="596"/>
    </location>
</feature>
<dbReference type="InterPro" id="IPR036034">
    <property type="entry name" value="PDZ_sf"/>
</dbReference>
<dbReference type="InterPro" id="IPR008915">
    <property type="entry name" value="Peptidase_M50"/>
</dbReference>
<keyword evidence="3 5" id="KW-1133">Transmembrane helix</keyword>
<name>A0A343THZ0_9EURY</name>
<dbReference type="GO" id="GO:0031293">
    <property type="term" value="P:membrane protein intracellular domain proteolysis"/>
    <property type="evidence" value="ECO:0007669"/>
    <property type="project" value="TreeGrafter"/>
</dbReference>
<dbReference type="PANTHER" id="PTHR13325:SF3">
    <property type="entry name" value="MEMBRANE-BOUND TRANSCRIPTION FACTOR SITE-2 PROTEASE"/>
    <property type="match status" value="1"/>
</dbReference>
<dbReference type="Gene3D" id="2.30.42.10">
    <property type="match status" value="3"/>
</dbReference>
<feature type="transmembrane region" description="Helical" evidence="5">
    <location>
        <begin position="58"/>
        <end position="82"/>
    </location>
</feature>
<dbReference type="CDD" id="cd06159">
    <property type="entry name" value="S2P-M50_PDZ_Arch"/>
    <property type="match status" value="1"/>
</dbReference>
<keyword evidence="4 5" id="KW-0472">Membrane</keyword>
<evidence type="ECO:0000313" key="7">
    <source>
        <dbReference type="EMBL" id="AUX08712.1"/>
    </source>
</evidence>
<keyword evidence="2 5" id="KW-0812">Transmembrane</keyword>
<dbReference type="GO" id="GO:0012505">
    <property type="term" value="C:endomembrane system"/>
    <property type="evidence" value="ECO:0007669"/>
    <property type="project" value="UniProtKB-SubCell"/>
</dbReference>
<dbReference type="PROSITE" id="PS50106">
    <property type="entry name" value="PDZ"/>
    <property type="match status" value="1"/>
</dbReference>
<evidence type="ECO:0000256" key="3">
    <source>
        <dbReference type="ARBA" id="ARBA00022989"/>
    </source>
</evidence>
<comment type="subcellular location">
    <subcellularLocation>
        <location evidence="1">Endomembrane system</location>
        <topology evidence="1">Multi-pass membrane protein</topology>
    </subcellularLocation>
</comment>
<evidence type="ECO:0000313" key="8">
    <source>
        <dbReference type="Proteomes" id="UP000263012"/>
    </source>
</evidence>
<dbReference type="PANTHER" id="PTHR13325">
    <property type="entry name" value="PROTEASE M50 MEMBRANE-BOUND TRANSCRIPTION FACTOR SITE 2 PROTEASE"/>
    <property type="match status" value="1"/>
</dbReference>
<dbReference type="OrthoDB" id="15212at2157"/>
<gene>
    <name evidence="7" type="ORF">AArcSl_1077</name>
</gene>
<evidence type="ECO:0000256" key="1">
    <source>
        <dbReference type="ARBA" id="ARBA00004127"/>
    </source>
</evidence>
<accession>A0A343THZ0</accession>
<dbReference type="SMART" id="SM00228">
    <property type="entry name" value="PDZ"/>
    <property type="match status" value="1"/>
</dbReference>
<keyword evidence="7" id="KW-0645">Protease</keyword>
<evidence type="ECO:0000256" key="2">
    <source>
        <dbReference type="ARBA" id="ARBA00022692"/>
    </source>
</evidence>
<dbReference type="GO" id="GO:0004222">
    <property type="term" value="F:metalloendopeptidase activity"/>
    <property type="evidence" value="ECO:0007669"/>
    <property type="project" value="InterPro"/>
</dbReference>
<feature type="domain" description="PDZ" evidence="6">
    <location>
        <begin position="199"/>
        <end position="283"/>
    </location>
</feature>
<dbReference type="EMBL" id="CP025066">
    <property type="protein sequence ID" value="AUX08712.1"/>
    <property type="molecule type" value="Genomic_DNA"/>
</dbReference>
<feature type="transmembrane region" description="Helical" evidence="5">
    <location>
        <begin position="183"/>
        <end position="204"/>
    </location>
</feature>
<feature type="transmembrane region" description="Helical" evidence="5">
    <location>
        <begin position="507"/>
        <end position="531"/>
    </location>
</feature>
<dbReference type="InterPro" id="IPR041489">
    <property type="entry name" value="PDZ_6"/>
</dbReference>
<keyword evidence="8" id="KW-1185">Reference proteome</keyword>
<protein>
    <submittedName>
        <fullName evidence="7">Putative membrane-associated Zn-dependent protease</fullName>
    </submittedName>
</protein>
<dbReference type="Pfam" id="PF02163">
    <property type="entry name" value="Peptidase_M50"/>
    <property type="match status" value="1"/>
</dbReference>
<evidence type="ECO:0000256" key="5">
    <source>
        <dbReference type="SAM" id="Phobius"/>
    </source>
</evidence>
<evidence type="ECO:0000259" key="6">
    <source>
        <dbReference type="PROSITE" id="PS50106"/>
    </source>
</evidence>
<reference evidence="8" key="1">
    <citation type="submission" date="2017-11" db="EMBL/GenBank/DDBJ databases">
        <title>Phenotypic and genomic properties of facultatively anaerobic sulfur-reducing natronoarchaea from hypersaline soda lakes.</title>
        <authorList>
            <person name="Sorokin D.Y."/>
            <person name="Kublanov I.V."/>
            <person name="Roman P."/>
            <person name="Sinninghe Damste J.S."/>
            <person name="Golyshin P.N."/>
            <person name="Rojo D."/>
            <person name="Ciordia S."/>
            <person name="Mena M.D.C."/>
            <person name="Ferrer M."/>
            <person name="Messina E."/>
            <person name="Smedile F."/>
            <person name="La Spada G."/>
            <person name="La Cono V."/>
            <person name="Yakimov M.M."/>
        </authorList>
    </citation>
    <scope>NUCLEOTIDE SEQUENCE [LARGE SCALE GENOMIC DNA]</scope>
    <source>
        <strain evidence="8">AArc-Sl</strain>
    </source>
</reference>
<dbReference type="InterPro" id="IPR001478">
    <property type="entry name" value="PDZ"/>
</dbReference>
<dbReference type="Proteomes" id="UP000263012">
    <property type="component" value="Chromosome"/>
</dbReference>
<dbReference type="Pfam" id="PF17820">
    <property type="entry name" value="PDZ_6"/>
    <property type="match status" value="1"/>
</dbReference>
<sequence>MNTLLWVLAGILAYTFAAMALRNRGYLPDSVRVSGPLMTVHTKRGREFLTRLSRPKRFWRAVSNVGLGLALVAMAGAFLMLVGQAFMILESPPDSAIAGGPQNVLVIPGVNEFLPLEVAPEIVIGLLVGLVVHEGGHGLLCRVEDIDIESMGVVLLAFIPLGAFVQPDEESAQAASRGARSRMFAAGVTNNIIVTILAFGLLFGPVAGAIAVSPGAAVGGVYPGSAADNAGIETGDRIVAVEGVDVDSNADLYAALDDIEDRTITVTLADGDERIETSVERSLLVTTLVADSPFAARGERAGLSINDTVTAVDGTDVRTEAELRNAIGDDHVATFETDDGETATGPVGALVAATDDGPLAAADAPTDRRFVVAEIGDARVYDHRDVNRALEPYDPGDTVEVETYVPDEEGSWDESDEETFTVTLGENPDRGGAFLGVSSARGFSGVAVDSVGVRSYPADTFLSVLTGGFVDSPFLGAFFLLVLPLFSLFGAGVDFNFAGFVSANANFYEVSGILGVAGEPVAFLLVNVIFWTGWINLNLAFFNCIPAFPLDGGHILRASTEAVVSRLPIESKPQLTRAITTSIGLTMLLALLVMLFGPQLLT</sequence>
<dbReference type="GO" id="GO:0016020">
    <property type="term" value="C:membrane"/>
    <property type="evidence" value="ECO:0007669"/>
    <property type="project" value="InterPro"/>
</dbReference>
<dbReference type="GO" id="GO:0005737">
    <property type="term" value="C:cytoplasm"/>
    <property type="evidence" value="ECO:0007669"/>
    <property type="project" value="TreeGrafter"/>
</dbReference>
<dbReference type="AlphaFoldDB" id="A0A343THZ0"/>
<dbReference type="RefSeq" id="WP_119816109.1">
    <property type="nucleotide sequence ID" value="NZ_CP025066.1"/>
</dbReference>
<dbReference type="SUPFAM" id="SSF50156">
    <property type="entry name" value="PDZ domain-like"/>
    <property type="match status" value="1"/>
</dbReference>